<dbReference type="OMA" id="LNYTFYF"/>
<keyword evidence="1" id="KW-0732">Signal</keyword>
<proteinExistence type="predicted"/>
<feature type="chain" id="PRO_5012227316" description="Protein TOC75" evidence="1">
    <location>
        <begin position="24"/>
        <end position="880"/>
    </location>
</feature>
<dbReference type="VEuPathDB" id="PlasmoDB:PGAL8A_00456200"/>
<sequence length="880" mass="107519">MKNVLRIFRYLIILIYFFTYCNSLKKECKNELNKLNNNYYEKCLQNYKKVNGKKFFYLENKKSKLKRLWDDLTKRYSRFHTSNTNPIGKNENLIEKKFNNFNLRDNYEIINKAIINNSTVINEYIFRKLLKDNNIETIKYKDINTIIKIINEYYMKNNHIFSEVRKYEVKREGNQNILIIYVNELILDKNSIKINIYKVEKKKDETENLKKQDILDPLENEIYTNRKIIFEKKDLINKDIINYELKRKDKVNDKLKEFFKKKMNIKENSIFTWNEYMYDLIIKSNIFNYINTKLYVDKISNKYILEINLIENKNVIFIPSISKSFNSFLEFCLNLSFAYFHLFRYSDKMKIKFFQNLNYKNNKHNYDFVYLNDVIEIEKLKNNYPNFLIYGLSLNKTYKNELEYPSLNKFMNFINDENKNKVSINDYEVQEDLSFDSKYSIYVKDIYNYLYKKKLFIFFIKKINNTIFEVKMKIKKNLIHNFFYFIKSEKKSKLNNDLSRKNKLKNLFLFKYFKFMKDEEKYILFNKLYNIYKSKFKFSYSLDVYNQNFFERCNFLKKYFNINNKIDLIFYLNNNEDFYLKSDNNTSNNDSKNVQIELLSFLKNINKKGYILDKINNVYLNYTIYFCQNYRIKLSNLFYKINKLKTNDDKKKEKSLCNEDSLYAIPLYICKIPLDKIHLLLNLEFSLKKNIWKYKKSYKNNKEEKKEYNNENTFNIDRKKSQDNLVNIKEDIQQIKVFNNRSKNDLIYDISNINLNKDKKENMNKMNCILHYKLIFPLLFKNNFLNLLNMKFYFFINYKISDDKKSDNYFLNKDKKLNAYDFLKLHYLKIKKKNPNSSYGIGAILSNINVFLNFKFYSKSMLPSIILQFNQDHSKFKYLL</sequence>
<reference evidence="2" key="1">
    <citation type="submission" date="2015-04" db="EMBL/GenBank/DDBJ databases">
        <authorList>
            <consortium name="Pathogen Informatics"/>
        </authorList>
    </citation>
    <scope>NUCLEOTIDE SEQUENCE [LARGE SCALE GENOMIC DNA]</scope>
    <source>
        <strain evidence="2">8A</strain>
    </source>
</reference>
<evidence type="ECO:0000313" key="2">
    <source>
        <dbReference type="EMBL" id="CRG96982.1"/>
    </source>
</evidence>
<dbReference type="EMBL" id="CVMV01000083">
    <property type="protein sequence ID" value="CRG96982.1"/>
    <property type="molecule type" value="Genomic_DNA"/>
</dbReference>
<evidence type="ECO:0008006" key="4">
    <source>
        <dbReference type="Google" id="ProtNLM"/>
    </source>
</evidence>
<name>A0A1J1GXG0_PLAGA</name>
<accession>A0A1J1GXG0</accession>
<organism evidence="2 3">
    <name type="scientific">Plasmodium gallinaceum</name>
    <dbReference type="NCBI Taxonomy" id="5849"/>
    <lineage>
        <taxon>Eukaryota</taxon>
        <taxon>Sar</taxon>
        <taxon>Alveolata</taxon>
        <taxon>Apicomplexa</taxon>
        <taxon>Aconoidasida</taxon>
        <taxon>Haemosporida</taxon>
        <taxon>Plasmodiidae</taxon>
        <taxon>Plasmodium</taxon>
        <taxon>Plasmodium (Haemamoeba)</taxon>
    </lineage>
</organism>
<keyword evidence="3" id="KW-1185">Reference proteome</keyword>
<evidence type="ECO:0000313" key="3">
    <source>
        <dbReference type="Proteomes" id="UP000220797"/>
    </source>
</evidence>
<dbReference type="RefSeq" id="XP_028529785.1">
    <property type="nucleotide sequence ID" value="XM_028673321.1"/>
</dbReference>
<gene>
    <name evidence="2" type="ORF">PGAL8A_00456200</name>
</gene>
<dbReference type="AlphaFoldDB" id="A0A1J1GXG0"/>
<comment type="caution">
    <text evidence="2">The sequence shown here is derived from an EMBL/GenBank/DDBJ whole genome shotgun (WGS) entry which is preliminary data.</text>
</comment>
<dbReference type="GeneID" id="39733095"/>
<dbReference type="OrthoDB" id="371888at2759"/>
<feature type="signal peptide" evidence="1">
    <location>
        <begin position="1"/>
        <end position="23"/>
    </location>
</feature>
<evidence type="ECO:0000256" key="1">
    <source>
        <dbReference type="SAM" id="SignalP"/>
    </source>
</evidence>
<protein>
    <recommendedName>
        <fullName evidence="4">Protein TOC75</fullName>
    </recommendedName>
</protein>
<dbReference type="Proteomes" id="UP000220797">
    <property type="component" value="Unassembled WGS sequence"/>
</dbReference>